<comment type="caution">
    <text evidence="5">The sequence shown here is derived from an EMBL/GenBank/DDBJ whole genome shotgun (WGS) entry which is preliminary data.</text>
</comment>
<reference evidence="5 6" key="1">
    <citation type="submission" date="2021-02" db="EMBL/GenBank/DDBJ databases">
        <title>Variation within the Batrachochytrium salamandrivorans European outbreak.</title>
        <authorList>
            <person name="Kelly M."/>
            <person name="Pasmans F."/>
            <person name="Shea T.P."/>
            <person name="Munoz J.F."/>
            <person name="Carranza S."/>
            <person name="Cuomo C.A."/>
            <person name="Martel A."/>
        </authorList>
    </citation>
    <scope>NUCLEOTIDE SEQUENCE [LARGE SCALE GENOMIC DNA]</scope>
    <source>
        <strain evidence="5 6">AMFP18/2</strain>
    </source>
</reference>
<dbReference type="InterPro" id="IPR007484">
    <property type="entry name" value="Peptidase_M28"/>
</dbReference>
<keyword evidence="3" id="KW-0479">Metal-binding</keyword>
<protein>
    <recommendedName>
        <fullName evidence="3">Peptide hydrolase</fullName>
        <ecNumber evidence="3">3.4.-.-</ecNumber>
    </recommendedName>
</protein>
<comment type="similarity">
    <text evidence="3">Belongs to the peptidase M28 family.</text>
</comment>
<dbReference type="EC" id="3.4.-.-" evidence="3"/>
<evidence type="ECO:0000259" key="4">
    <source>
        <dbReference type="Pfam" id="PF04389"/>
    </source>
</evidence>
<proteinExistence type="inferred from homology"/>
<dbReference type="PANTHER" id="PTHR12283:SF6">
    <property type="entry name" value="GLUTAMINYL-PEPTIDE CYCLOTRANSFERASE-RELATED"/>
    <property type="match status" value="1"/>
</dbReference>
<dbReference type="InterPro" id="IPR040234">
    <property type="entry name" value="QC/QCL"/>
</dbReference>
<dbReference type="SUPFAM" id="SSF53187">
    <property type="entry name" value="Zn-dependent exopeptidases"/>
    <property type="match status" value="1"/>
</dbReference>
<dbReference type="EMBL" id="JAFCIX010000555">
    <property type="protein sequence ID" value="KAH6587727.1"/>
    <property type="molecule type" value="Genomic_DNA"/>
</dbReference>
<dbReference type="Gene3D" id="3.40.630.10">
    <property type="entry name" value="Zn peptidases"/>
    <property type="match status" value="1"/>
</dbReference>
<keyword evidence="2" id="KW-0012">Acyltransferase</keyword>
<gene>
    <name evidence="5" type="ORF">BASA50_011331</name>
</gene>
<evidence type="ECO:0000313" key="6">
    <source>
        <dbReference type="Proteomes" id="UP001648503"/>
    </source>
</evidence>
<sequence length="356" mass="39839">MAQTFARQVADRFPLRLGTPQLKAVAALSAPENLTVTGSTLAPFLVPRVSGTEGNKNVQKHIIDTFTELGWGIEQDQFSDSTPFGVKHFNNIIVTKDPAALRKLVLAAHFDSKYFEEFEFIGATDSSVPCAILVDIAKTINELLQEKIMSGDRFATIQIIFFDGEEAFVKWTDTDSIYGSRHLAKKWSETQLLTNSDPSLHLMNSHDPSGQYYTTPIKQIDAMVLLDLLGAPKSSIPNTHPETSWIWDRLVDIQTRLAENDILSQALRDRINNPNDQGIFLPGLSTYLTPHSIQDDHVPFYSLGVPVVHCIPVPFPKEWHTEFDNSNAISADTVHDLALIFRTFVIEYLGLLLHKP</sequence>
<keyword evidence="3" id="KW-0378">Hydrolase</keyword>
<accession>A0ABQ8EWX9</accession>
<keyword evidence="3" id="KW-0862">Zinc</keyword>
<dbReference type="CDD" id="cd03880">
    <property type="entry name" value="M28_QC_like"/>
    <property type="match status" value="1"/>
</dbReference>
<name>A0ABQ8EWX9_9FUNG</name>
<dbReference type="Proteomes" id="UP001648503">
    <property type="component" value="Unassembled WGS sequence"/>
</dbReference>
<dbReference type="PANTHER" id="PTHR12283">
    <property type="entry name" value="GLUTAMINYL-PEPTIDE CYCLOTRANSFERASE"/>
    <property type="match status" value="1"/>
</dbReference>
<organism evidence="5 6">
    <name type="scientific">Batrachochytrium salamandrivorans</name>
    <dbReference type="NCBI Taxonomy" id="1357716"/>
    <lineage>
        <taxon>Eukaryota</taxon>
        <taxon>Fungi</taxon>
        <taxon>Fungi incertae sedis</taxon>
        <taxon>Chytridiomycota</taxon>
        <taxon>Chytridiomycota incertae sedis</taxon>
        <taxon>Chytridiomycetes</taxon>
        <taxon>Rhizophydiales</taxon>
        <taxon>Rhizophydiales incertae sedis</taxon>
        <taxon>Batrachochytrium</taxon>
    </lineage>
</organism>
<keyword evidence="1" id="KW-0808">Transferase</keyword>
<keyword evidence="6" id="KW-1185">Reference proteome</keyword>
<evidence type="ECO:0000256" key="3">
    <source>
        <dbReference type="RuleBase" id="RU361240"/>
    </source>
</evidence>
<dbReference type="Pfam" id="PF04389">
    <property type="entry name" value="Peptidase_M28"/>
    <property type="match status" value="1"/>
</dbReference>
<evidence type="ECO:0000256" key="1">
    <source>
        <dbReference type="ARBA" id="ARBA00022679"/>
    </source>
</evidence>
<keyword evidence="3" id="KW-0645">Protease</keyword>
<evidence type="ECO:0000313" key="5">
    <source>
        <dbReference type="EMBL" id="KAH6587727.1"/>
    </source>
</evidence>
<feature type="domain" description="Peptidase M28" evidence="4">
    <location>
        <begin position="91"/>
        <end position="344"/>
    </location>
</feature>
<dbReference type="InterPro" id="IPR037457">
    <property type="entry name" value="M28_QC"/>
</dbReference>
<evidence type="ECO:0000256" key="2">
    <source>
        <dbReference type="ARBA" id="ARBA00023315"/>
    </source>
</evidence>